<dbReference type="Pfam" id="PF12399">
    <property type="entry name" value="BCA_ABC_TP_C"/>
    <property type="match status" value="1"/>
</dbReference>
<dbReference type="GO" id="GO:0016887">
    <property type="term" value="F:ATP hydrolysis activity"/>
    <property type="evidence" value="ECO:0007669"/>
    <property type="project" value="InterPro"/>
</dbReference>
<feature type="domain" description="ABC transporter" evidence="4">
    <location>
        <begin position="4"/>
        <end position="240"/>
    </location>
</feature>
<dbReference type="SUPFAM" id="SSF52540">
    <property type="entry name" value="P-loop containing nucleoside triphosphate hydrolases"/>
    <property type="match status" value="1"/>
</dbReference>
<dbReference type="GO" id="GO:0005886">
    <property type="term" value="C:plasma membrane"/>
    <property type="evidence" value="ECO:0007669"/>
    <property type="project" value="TreeGrafter"/>
</dbReference>
<dbReference type="InterPro" id="IPR003593">
    <property type="entry name" value="AAA+_ATPase"/>
</dbReference>
<evidence type="ECO:0000256" key="2">
    <source>
        <dbReference type="ARBA" id="ARBA00022741"/>
    </source>
</evidence>
<name>A0AB36RA87_9HYPH</name>
<dbReference type="AlphaFoldDB" id="A0AB36RA87"/>
<dbReference type="InterPro" id="IPR032823">
    <property type="entry name" value="BCA_ABC_TP_C"/>
</dbReference>
<dbReference type="InterPro" id="IPR051120">
    <property type="entry name" value="ABC_AA/LPS_Transport"/>
</dbReference>
<keyword evidence="3 5" id="KW-0067">ATP-binding</keyword>
<evidence type="ECO:0000313" key="6">
    <source>
        <dbReference type="Proteomes" id="UP000216215"/>
    </source>
</evidence>
<evidence type="ECO:0000256" key="3">
    <source>
        <dbReference type="ARBA" id="ARBA00022840"/>
    </source>
</evidence>
<dbReference type="RefSeq" id="WP_095485430.1">
    <property type="nucleotide sequence ID" value="NZ_CP088151.1"/>
</dbReference>
<dbReference type="Gene3D" id="3.40.50.300">
    <property type="entry name" value="P-loop containing nucleotide triphosphate hydrolases"/>
    <property type="match status" value="1"/>
</dbReference>
<evidence type="ECO:0000256" key="1">
    <source>
        <dbReference type="ARBA" id="ARBA00022448"/>
    </source>
</evidence>
<dbReference type="PANTHER" id="PTHR45772:SF8">
    <property type="entry name" value="HIGH-AFFINITY BRANCHED-CHAIN AMINO ACID TRANSPORT ATP-BINDING PROTEIN"/>
    <property type="match status" value="1"/>
</dbReference>
<comment type="caution">
    <text evidence="5">The sequence shown here is derived from an EMBL/GenBank/DDBJ whole genome shotgun (WGS) entry which is preliminary data.</text>
</comment>
<keyword evidence="2" id="KW-0547">Nucleotide-binding</keyword>
<evidence type="ECO:0000313" key="5">
    <source>
        <dbReference type="EMBL" id="PAQ01484.1"/>
    </source>
</evidence>
<dbReference type="InterPro" id="IPR027417">
    <property type="entry name" value="P-loop_NTPase"/>
</dbReference>
<dbReference type="PANTHER" id="PTHR45772">
    <property type="entry name" value="CONSERVED COMPONENT OF ABC TRANSPORTER FOR NATURAL AMINO ACIDS-RELATED"/>
    <property type="match status" value="1"/>
</dbReference>
<gene>
    <name evidence="5" type="ORF">CIT25_15665</name>
</gene>
<dbReference type="Pfam" id="PF00005">
    <property type="entry name" value="ABC_tran"/>
    <property type="match status" value="1"/>
</dbReference>
<proteinExistence type="predicted"/>
<keyword evidence="6" id="KW-1185">Reference proteome</keyword>
<dbReference type="Proteomes" id="UP000216215">
    <property type="component" value="Unassembled WGS sequence"/>
</dbReference>
<evidence type="ECO:0000259" key="4">
    <source>
        <dbReference type="PROSITE" id="PS50893"/>
    </source>
</evidence>
<dbReference type="GO" id="GO:0005524">
    <property type="term" value="F:ATP binding"/>
    <property type="evidence" value="ECO:0007669"/>
    <property type="project" value="UniProtKB-KW"/>
</dbReference>
<protein>
    <submittedName>
        <fullName evidence="5">ABC transporter ATP-binding protein</fullName>
    </submittedName>
</protein>
<sequence>MPLLEIEGVSKAFGSLKAVDDVSFAVEAGEIFGVAGPNGSGKSTLFNVITGIPFGPDKGRIRFDGMEIQGKTGNAIAQLGLLRTFQRETSFDGLTVFENALIGASYGKPGRGAAEARTRAAEALEFVGLSSATFGRLAGELSVFDRKCLMLATAIATEPRMLLLDEPASSLTKPEIETSIGLIRRTAARGITVVLIEHVLTFLMSLSQHLLVLNQGRVLAAGDPKSVIADHRVVEAYLGTRRSAA</sequence>
<dbReference type="InterPro" id="IPR003439">
    <property type="entry name" value="ABC_transporter-like_ATP-bd"/>
</dbReference>
<keyword evidence="1" id="KW-0813">Transport</keyword>
<accession>A0AB36RA87</accession>
<organism evidence="5 6">
    <name type="scientific">Mesorhizobium mediterraneum</name>
    <dbReference type="NCBI Taxonomy" id="43617"/>
    <lineage>
        <taxon>Bacteria</taxon>
        <taxon>Pseudomonadati</taxon>
        <taxon>Pseudomonadota</taxon>
        <taxon>Alphaproteobacteria</taxon>
        <taxon>Hyphomicrobiales</taxon>
        <taxon>Phyllobacteriaceae</taxon>
        <taxon>Mesorhizobium</taxon>
    </lineage>
</organism>
<reference evidence="6" key="1">
    <citation type="submission" date="2017-08" db="EMBL/GenBank/DDBJ databases">
        <title>Mesorhizobium wenxinae sp. nov., a novel rhizobial species isolated from root nodules of chickpea (Cicer arietinum L.).</title>
        <authorList>
            <person name="Zhang J."/>
        </authorList>
    </citation>
    <scope>NUCLEOTIDE SEQUENCE [LARGE SCALE GENOMIC DNA]</scope>
    <source>
        <strain evidence="6">USDA 3392</strain>
    </source>
</reference>
<dbReference type="EMBL" id="NPKI01000017">
    <property type="protein sequence ID" value="PAQ01484.1"/>
    <property type="molecule type" value="Genomic_DNA"/>
</dbReference>
<dbReference type="SMART" id="SM00382">
    <property type="entry name" value="AAA"/>
    <property type="match status" value="1"/>
</dbReference>
<dbReference type="PROSITE" id="PS50893">
    <property type="entry name" value="ABC_TRANSPORTER_2"/>
    <property type="match status" value="1"/>
</dbReference>